<dbReference type="RefSeq" id="WP_377467879.1">
    <property type="nucleotide sequence ID" value="NZ_JBHUOP010000007.1"/>
</dbReference>
<sequence>MIQAEYRAQLRRILDTVSDEVTAKFIRFHEAATAVSNSLVVDIFLDQDGDGPFNIWARFDGPGAFTLDRHFDDERQLFGVVWGENGWTPPVPARPDGWTRDELEEAVFDVVHEWLDPLIPNDTHNWELSSVEGVLDTRPLGMGRESLP</sequence>
<organism evidence="1 2">
    <name type="scientific">Populibacterium corticicola</name>
    <dbReference type="NCBI Taxonomy" id="1812826"/>
    <lineage>
        <taxon>Bacteria</taxon>
        <taxon>Bacillati</taxon>
        <taxon>Actinomycetota</taxon>
        <taxon>Actinomycetes</taxon>
        <taxon>Micrococcales</taxon>
        <taxon>Jonesiaceae</taxon>
        <taxon>Populibacterium</taxon>
    </lineage>
</organism>
<gene>
    <name evidence="1" type="ORF">ACFSYH_13880</name>
</gene>
<comment type="caution">
    <text evidence="1">The sequence shown here is derived from an EMBL/GenBank/DDBJ whole genome shotgun (WGS) entry which is preliminary data.</text>
</comment>
<name>A0ABW5XH34_9MICO</name>
<dbReference type="InterPro" id="IPR045661">
    <property type="entry name" value="DUF6389"/>
</dbReference>
<protein>
    <submittedName>
        <fullName evidence="1">DUF6389 family protein</fullName>
    </submittedName>
</protein>
<proteinExistence type="predicted"/>
<reference evidence="2" key="1">
    <citation type="journal article" date="2019" name="Int. J. Syst. Evol. Microbiol.">
        <title>The Global Catalogue of Microorganisms (GCM) 10K type strain sequencing project: providing services to taxonomists for standard genome sequencing and annotation.</title>
        <authorList>
            <consortium name="The Broad Institute Genomics Platform"/>
            <consortium name="The Broad Institute Genome Sequencing Center for Infectious Disease"/>
            <person name="Wu L."/>
            <person name="Ma J."/>
        </authorList>
    </citation>
    <scope>NUCLEOTIDE SEQUENCE [LARGE SCALE GENOMIC DNA]</scope>
    <source>
        <strain evidence="2">KCTC 33576</strain>
    </source>
</reference>
<evidence type="ECO:0000313" key="1">
    <source>
        <dbReference type="EMBL" id="MFD2841651.1"/>
    </source>
</evidence>
<keyword evidence="2" id="KW-1185">Reference proteome</keyword>
<dbReference type="Pfam" id="PF19926">
    <property type="entry name" value="DUF6389"/>
    <property type="match status" value="1"/>
</dbReference>
<accession>A0ABW5XH34</accession>
<evidence type="ECO:0000313" key="2">
    <source>
        <dbReference type="Proteomes" id="UP001597391"/>
    </source>
</evidence>
<dbReference type="Proteomes" id="UP001597391">
    <property type="component" value="Unassembled WGS sequence"/>
</dbReference>
<dbReference type="EMBL" id="JBHUOP010000007">
    <property type="protein sequence ID" value="MFD2841651.1"/>
    <property type="molecule type" value="Genomic_DNA"/>
</dbReference>